<dbReference type="GO" id="GO:0006426">
    <property type="term" value="P:glycyl-tRNA aminoacylation"/>
    <property type="evidence" value="ECO:0007669"/>
    <property type="project" value="UniProtKB-UniRule"/>
</dbReference>
<sequence>MANRYLLEVGMEELPASYSKLAIEQFKNAFEKLLNENSYKDFEVNVYTTPRRITTIIDNIIENESIEKEEIKGPSKAICFDQDGNPSKALQGFLKSKGLSFDDIFYKELGGTEYVFASVEHKSLSFTELIEANVESIIRKIVFPKSMKWGGRDLRFARPIRWIVSLYNDKVVKFNLEDIRVSNLTNGHRFLSRKDIEIPDAHDYMKIMEDSFVIVDNSERKARIRLESERLAKSVGGSIQNDDAIIDQVNNLVEYPTPLLGTIKDQYLELPDEVVITPMKDHLRYFPVVDSKNRLMNHFITVRNGDDKYIDIVRKGNEKVLAARLEDAKFFFNEDRKKNLEDYVEDLKTIVFQDKLGTLYDKTIRNMKLSEKICNDLNVGEETLETTKRAAYLSKADLATKLVVEFTELQGVMGKIYAKLSGEPVSVQEAIYEHYLPRFAQDSLPTTTAGVVLAMADKLDTISGLFSIGTKPSGSQDPFGIRRATLGIINIVLEKSLDISIDSLVEETLYNYVNVNELKFDYDEVKKSVLDYIETRFIGILQDNNYNINLIKAVMNKNKDLNLLNIKQSLAKLDSIKDSNEFVDAIAAFRRIYQISKGKEFEKVDPNQDIMEESEKELFNLYSDLKTKNINLTVIDIVEAIKVLARFKSSIDKFLDSTMVLVDNKLIKNNRLSLISLVLNEFNSVLDFKEIEEI</sequence>
<gene>
    <name evidence="8 9" type="primary">glyS</name>
    <name evidence="9" type="ORF">M1R53_03635</name>
</gene>
<dbReference type="RefSeq" id="WP_249243104.1">
    <property type="nucleotide sequence ID" value="NZ_CP096649.1"/>
</dbReference>
<keyword evidence="6 8" id="KW-0030">Aminoacyl-tRNA synthetase</keyword>
<keyword evidence="10" id="KW-1185">Reference proteome</keyword>
<name>A0A9E7DL06_9FIRM</name>
<comment type="similarity">
    <text evidence="1 8">Belongs to the class-II aminoacyl-tRNA synthetase family.</text>
</comment>
<evidence type="ECO:0000256" key="3">
    <source>
        <dbReference type="ARBA" id="ARBA00022741"/>
    </source>
</evidence>
<protein>
    <recommendedName>
        <fullName evidence="8">Glycine--tRNA ligase beta subunit</fullName>
        <ecNumber evidence="8">6.1.1.14</ecNumber>
    </recommendedName>
    <alternativeName>
        <fullName evidence="8">Glycyl-tRNA synthetase beta subunit</fullName>
        <shortName evidence="8">GlyRS</shortName>
    </alternativeName>
</protein>
<dbReference type="InterPro" id="IPR015944">
    <property type="entry name" value="Gly-tRNA-synth_bsu"/>
</dbReference>
<evidence type="ECO:0000313" key="10">
    <source>
        <dbReference type="Proteomes" id="UP000831151"/>
    </source>
</evidence>
<keyword evidence="3 8" id="KW-0547">Nucleotide-binding</keyword>
<comment type="subcellular location">
    <subcellularLocation>
        <location evidence="8">Cytoplasm</location>
    </subcellularLocation>
</comment>
<dbReference type="PANTHER" id="PTHR30075:SF2">
    <property type="entry name" value="GLYCINE--TRNA LIGASE, CHLOROPLASTIC_MITOCHONDRIAL 2"/>
    <property type="match status" value="1"/>
</dbReference>
<comment type="catalytic activity">
    <reaction evidence="7 8">
        <text>tRNA(Gly) + glycine + ATP = glycyl-tRNA(Gly) + AMP + diphosphate</text>
        <dbReference type="Rhea" id="RHEA:16013"/>
        <dbReference type="Rhea" id="RHEA-COMP:9664"/>
        <dbReference type="Rhea" id="RHEA-COMP:9683"/>
        <dbReference type="ChEBI" id="CHEBI:30616"/>
        <dbReference type="ChEBI" id="CHEBI:33019"/>
        <dbReference type="ChEBI" id="CHEBI:57305"/>
        <dbReference type="ChEBI" id="CHEBI:78442"/>
        <dbReference type="ChEBI" id="CHEBI:78522"/>
        <dbReference type="ChEBI" id="CHEBI:456215"/>
        <dbReference type="EC" id="6.1.1.14"/>
    </reaction>
</comment>
<dbReference type="NCBIfam" id="TIGR00211">
    <property type="entry name" value="glyS"/>
    <property type="match status" value="1"/>
</dbReference>
<dbReference type="GO" id="GO:0005524">
    <property type="term" value="F:ATP binding"/>
    <property type="evidence" value="ECO:0007669"/>
    <property type="project" value="UniProtKB-UniRule"/>
</dbReference>
<dbReference type="PRINTS" id="PR01045">
    <property type="entry name" value="TRNASYNTHGB"/>
</dbReference>
<reference evidence="9" key="1">
    <citation type="submission" date="2022-04" db="EMBL/GenBank/DDBJ databases">
        <title>Complete genome sequences of Ezakiella coagulans and Fenollaria massiliensis.</title>
        <authorList>
            <person name="France M.T."/>
            <person name="Clifford J."/>
            <person name="Narina S."/>
            <person name="Rutt L."/>
            <person name="Ravel J."/>
        </authorList>
    </citation>
    <scope>NUCLEOTIDE SEQUENCE</scope>
    <source>
        <strain evidence="9">C0061C2</strain>
    </source>
</reference>
<keyword evidence="8" id="KW-0963">Cytoplasm</keyword>
<evidence type="ECO:0000256" key="8">
    <source>
        <dbReference type="HAMAP-Rule" id="MF_00255"/>
    </source>
</evidence>
<dbReference type="InterPro" id="IPR006194">
    <property type="entry name" value="Gly-tRNA-synth_heterodimer"/>
</dbReference>
<evidence type="ECO:0000256" key="1">
    <source>
        <dbReference type="ARBA" id="ARBA00008226"/>
    </source>
</evidence>
<comment type="subunit">
    <text evidence="8">Tetramer of two alpha and two beta subunits.</text>
</comment>
<evidence type="ECO:0000256" key="2">
    <source>
        <dbReference type="ARBA" id="ARBA00022598"/>
    </source>
</evidence>
<evidence type="ECO:0000256" key="5">
    <source>
        <dbReference type="ARBA" id="ARBA00022917"/>
    </source>
</evidence>
<organism evidence="9 10">
    <name type="scientific">Fenollaria massiliensis</name>
    <dbReference type="NCBI Taxonomy" id="938288"/>
    <lineage>
        <taxon>Bacteria</taxon>
        <taxon>Bacillati</taxon>
        <taxon>Bacillota</taxon>
        <taxon>Clostridia</taxon>
        <taxon>Eubacteriales</taxon>
        <taxon>Fenollaria</taxon>
    </lineage>
</organism>
<keyword evidence="5 8" id="KW-0648">Protein biosynthesis</keyword>
<dbReference type="EC" id="6.1.1.14" evidence="8"/>
<accession>A0A9E7DL06</accession>
<evidence type="ECO:0000256" key="4">
    <source>
        <dbReference type="ARBA" id="ARBA00022840"/>
    </source>
</evidence>
<evidence type="ECO:0000313" key="9">
    <source>
        <dbReference type="EMBL" id="UQK59747.1"/>
    </source>
</evidence>
<dbReference type="AlphaFoldDB" id="A0A9E7DL06"/>
<dbReference type="GO" id="GO:0005829">
    <property type="term" value="C:cytosol"/>
    <property type="evidence" value="ECO:0007669"/>
    <property type="project" value="TreeGrafter"/>
</dbReference>
<evidence type="ECO:0000256" key="6">
    <source>
        <dbReference type="ARBA" id="ARBA00023146"/>
    </source>
</evidence>
<dbReference type="HAMAP" id="MF_00255">
    <property type="entry name" value="Gly_tRNA_synth_beta"/>
    <property type="match status" value="1"/>
</dbReference>
<dbReference type="SUPFAM" id="SSF109604">
    <property type="entry name" value="HD-domain/PDEase-like"/>
    <property type="match status" value="1"/>
</dbReference>
<keyword evidence="2 8" id="KW-0436">Ligase</keyword>
<dbReference type="GO" id="GO:0004820">
    <property type="term" value="F:glycine-tRNA ligase activity"/>
    <property type="evidence" value="ECO:0007669"/>
    <property type="project" value="UniProtKB-UniRule"/>
</dbReference>
<dbReference type="KEGG" id="fms:M1R53_03635"/>
<dbReference type="PANTHER" id="PTHR30075">
    <property type="entry name" value="GLYCYL-TRNA SYNTHETASE"/>
    <property type="match status" value="1"/>
</dbReference>
<evidence type="ECO:0000256" key="7">
    <source>
        <dbReference type="ARBA" id="ARBA00047937"/>
    </source>
</evidence>
<dbReference type="Pfam" id="PF02092">
    <property type="entry name" value="tRNA_synt_2f"/>
    <property type="match status" value="1"/>
</dbReference>
<keyword evidence="4 8" id="KW-0067">ATP-binding</keyword>
<proteinExistence type="inferred from homology"/>
<dbReference type="EMBL" id="CP096649">
    <property type="protein sequence ID" value="UQK59747.1"/>
    <property type="molecule type" value="Genomic_DNA"/>
</dbReference>
<dbReference type="Proteomes" id="UP000831151">
    <property type="component" value="Chromosome"/>
</dbReference>
<dbReference type="PROSITE" id="PS50861">
    <property type="entry name" value="AA_TRNA_LIGASE_II_GLYAB"/>
    <property type="match status" value="1"/>
</dbReference>